<organism evidence="1 2">
    <name type="scientific">Caproicibacterium argilliputei</name>
    <dbReference type="NCBI Taxonomy" id="3030016"/>
    <lineage>
        <taxon>Bacteria</taxon>
        <taxon>Bacillati</taxon>
        <taxon>Bacillota</taxon>
        <taxon>Clostridia</taxon>
        <taxon>Eubacteriales</taxon>
        <taxon>Oscillospiraceae</taxon>
        <taxon>Caproicibacterium</taxon>
    </lineage>
</organism>
<dbReference type="Proteomes" id="UP001300604">
    <property type="component" value="Chromosome"/>
</dbReference>
<gene>
    <name evidence="1" type="ORF">PXC00_00645</name>
</gene>
<keyword evidence="2" id="KW-1185">Reference proteome</keyword>
<evidence type="ECO:0000313" key="2">
    <source>
        <dbReference type="Proteomes" id="UP001300604"/>
    </source>
</evidence>
<dbReference type="RefSeq" id="WP_275844885.1">
    <property type="nucleotide sequence ID" value="NZ_CP135996.1"/>
</dbReference>
<proteinExistence type="predicted"/>
<name>A0AA97DB67_9FIRM</name>
<dbReference type="AlphaFoldDB" id="A0AA97DB67"/>
<sequence length="177" mass="19751">MCAQPNPAATKNEIQVVSAGNVPTSNYYDPKLGKIVYKTALLVNGEKNYLFETFADPAAAFDAVKKRDAAYLSFLSKKIGEPEGSLSEQNWEKYSQANGSSPEPAEQFMGDAKMTAQYGDLVSFFGVCEDENLNRKILKKVEQKNFWLKIPLVQRVSLKQLDIPMQNTKLYKAIVNA</sequence>
<evidence type="ECO:0000313" key="1">
    <source>
        <dbReference type="EMBL" id="WOC32408.1"/>
    </source>
</evidence>
<reference evidence="1" key="1">
    <citation type="submission" date="2023-09" db="EMBL/GenBank/DDBJ databases">
        <authorList>
            <person name="Zeng C."/>
        </authorList>
    </citation>
    <scope>NUCLEOTIDE SEQUENCE</scope>
    <source>
        <strain evidence="1">ZCY20-5</strain>
    </source>
</reference>
<protein>
    <submittedName>
        <fullName evidence="1">Uncharacterized protein</fullName>
    </submittedName>
</protein>
<accession>A0AA97DB67</accession>
<dbReference type="EMBL" id="CP135996">
    <property type="protein sequence ID" value="WOC32408.1"/>
    <property type="molecule type" value="Genomic_DNA"/>
</dbReference>
<dbReference type="KEGG" id="carl:PXC00_00645"/>
<reference evidence="1" key="2">
    <citation type="submission" date="2024-06" db="EMBL/GenBank/DDBJ databases">
        <title>Caproicibacterium argilliputei sp. nov, a novel caproic acid producing anaerobic bacterium isolated from pit mud.</title>
        <authorList>
            <person name="Xia S."/>
        </authorList>
    </citation>
    <scope>NUCLEOTIDE SEQUENCE</scope>
    <source>
        <strain evidence="1">ZCY20-5</strain>
    </source>
</reference>